<evidence type="ECO:0000313" key="2">
    <source>
        <dbReference type="Proteomes" id="UP000280417"/>
    </source>
</evidence>
<dbReference type="NCBIfam" id="TIGR03831">
    <property type="entry name" value="YgiT_finger"/>
    <property type="match status" value="1"/>
</dbReference>
<dbReference type="InterPro" id="IPR032758">
    <property type="entry name" value="MqsA/HigA-2"/>
</dbReference>
<evidence type="ECO:0000313" key="1">
    <source>
        <dbReference type="EMBL" id="RLE11325.1"/>
    </source>
</evidence>
<protein>
    <recommendedName>
        <fullName evidence="3">Type II toxin-antitoxin system MqsA family antitoxin</fullName>
    </recommendedName>
</protein>
<dbReference type="Proteomes" id="UP000280417">
    <property type="component" value="Unassembled WGS sequence"/>
</dbReference>
<accession>A0A662D7C0</accession>
<dbReference type="AlphaFoldDB" id="A0A662D7C0"/>
<organism evidence="1 2">
    <name type="scientific">Aerophobetes bacterium</name>
    <dbReference type="NCBI Taxonomy" id="2030807"/>
    <lineage>
        <taxon>Bacteria</taxon>
        <taxon>Candidatus Aerophobota</taxon>
    </lineage>
</organism>
<name>A0A662D7C0_UNCAE</name>
<dbReference type="CDD" id="cd12870">
    <property type="entry name" value="MqsA"/>
    <property type="match status" value="1"/>
</dbReference>
<dbReference type="Pfam" id="PF15731">
    <property type="entry name" value="MqsA_antitoxin"/>
    <property type="match status" value="1"/>
</dbReference>
<evidence type="ECO:0008006" key="3">
    <source>
        <dbReference type="Google" id="ProtNLM"/>
    </source>
</evidence>
<reference evidence="1 2" key="1">
    <citation type="submission" date="2018-06" db="EMBL/GenBank/DDBJ databases">
        <title>Extensive metabolic versatility and redundancy in microbially diverse, dynamic hydrothermal sediments.</title>
        <authorList>
            <person name="Dombrowski N."/>
            <person name="Teske A."/>
            <person name="Baker B.J."/>
        </authorList>
    </citation>
    <scope>NUCLEOTIDE SEQUENCE [LARGE SCALE GENOMIC DNA]</scope>
    <source>
        <strain evidence="1">B3_G15</strain>
    </source>
</reference>
<comment type="caution">
    <text evidence="1">The sequence shown here is derived from an EMBL/GenBank/DDBJ whole genome shotgun (WGS) entry which is preliminary data.</text>
</comment>
<proteinExistence type="predicted"/>
<gene>
    <name evidence="1" type="ORF">DRJ04_08285</name>
</gene>
<dbReference type="EMBL" id="QMQA01000263">
    <property type="protein sequence ID" value="RLE11325.1"/>
    <property type="molecule type" value="Genomic_DNA"/>
</dbReference>
<dbReference type="InterPro" id="IPR022453">
    <property type="entry name" value="Znf_MqsA-type"/>
</dbReference>
<sequence>MRCDLCGGKVEKKLVDYILFYEGHWIIVENVPAKVCQQCGEKLFDPEIVERLQKIIWSKQTPQKKIKIPVFDLSSV</sequence>
<dbReference type="Gene3D" id="3.10.20.860">
    <property type="match status" value="1"/>
</dbReference>